<accession>A0A5B8XXQ0</accession>
<evidence type="ECO:0000313" key="5">
    <source>
        <dbReference type="Proteomes" id="UP000321595"/>
    </source>
</evidence>
<feature type="domain" description="Enoyl reductase (ER)" evidence="3">
    <location>
        <begin position="10"/>
        <end position="341"/>
    </location>
</feature>
<gene>
    <name evidence="4" type="ORF">FRD01_22860</name>
</gene>
<dbReference type="EMBL" id="CP042467">
    <property type="protein sequence ID" value="QED30390.1"/>
    <property type="molecule type" value="Genomic_DNA"/>
</dbReference>
<proteinExistence type="predicted"/>
<evidence type="ECO:0000256" key="2">
    <source>
        <dbReference type="ARBA" id="ARBA00023002"/>
    </source>
</evidence>
<dbReference type="SUPFAM" id="SSF50129">
    <property type="entry name" value="GroES-like"/>
    <property type="match status" value="1"/>
</dbReference>
<evidence type="ECO:0000313" key="4">
    <source>
        <dbReference type="EMBL" id="QED30390.1"/>
    </source>
</evidence>
<dbReference type="SUPFAM" id="SSF51735">
    <property type="entry name" value="NAD(P)-binding Rossmann-fold domains"/>
    <property type="match status" value="1"/>
</dbReference>
<dbReference type="GO" id="GO:0003960">
    <property type="term" value="F:quinone reductase (NADPH) activity"/>
    <property type="evidence" value="ECO:0007669"/>
    <property type="project" value="TreeGrafter"/>
</dbReference>
<dbReference type="InterPro" id="IPR013154">
    <property type="entry name" value="ADH-like_N"/>
</dbReference>
<dbReference type="Pfam" id="PF13602">
    <property type="entry name" value="ADH_zinc_N_2"/>
    <property type="match status" value="1"/>
</dbReference>
<dbReference type="InterPro" id="IPR036291">
    <property type="entry name" value="NAD(P)-bd_dom_sf"/>
</dbReference>
<reference evidence="4 5" key="1">
    <citation type="submission" date="2019-08" db="EMBL/GenBank/DDBJ databases">
        <authorList>
            <person name="Liang Q."/>
        </authorList>
    </citation>
    <scope>NUCLEOTIDE SEQUENCE [LARGE SCALE GENOMIC DNA]</scope>
    <source>
        <strain evidence="4 5">V1718</strain>
    </source>
</reference>
<dbReference type="Proteomes" id="UP000321595">
    <property type="component" value="Chromosome"/>
</dbReference>
<dbReference type="Gene3D" id="3.40.50.720">
    <property type="entry name" value="NAD(P)-binding Rossmann-like Domain"/>
    <property type="match status" value="1"/>
</dbReference>
<organism evidence="4 5">
    <name type="scientific">Microvenator marinus</name>
    <dbReference type="NCBI Taxonomy" id="2600177"/>
    <lineage>
        <taxon>Bacteria</taxon>
        <taxon>Deltaproteobacteria</taxon>
        <taxon>Bradymonadales</taxon>
        <taxon>Microvenatoraceae</taxon>
        <taxon>Microvenator</taxon>
    </lineage>
</organism>
<keyword evidence="2" id="KW-0560">Oxidoreductase</keyword>
<protein>
    <submittedName>
        <fullName evidence="4">Zinc-binding dehydrogenase</fullName>
    </submittedName>
</protein>
<evidence type="ECO:0000256" key="1">
    <source>
        <dbReference type="ARBA" id="ARBA00022857"/>
    </source>
</evidence>
<keyword evidence="1" id="KW-0521">NADP</keyword>
<dbReference type="GO" id="GO:0035925">
    <property type="term" value="F:mRNA 3'-UTR AU-rich region binding"/>
    <property type="evidence" value="ECO:0007669"/>
    <property type="project" value="TreeGrafter"/>
</dbReference>
<sequence>MHKVVIPKAGSYDQLQIKEFEVPVPGPGQVLIETRAAGVNYADVVVRMGLYKSAKEFVGWPITPGFEVSGVVTGLGEGVVDFQLGDEVVGLTLFGGYSSHIVTESRYVYHKPRGLSFAEAAAMPAVFMTAWFALFELAHPRPGSKILVHSAAGGVGASLVQLAKIAGSEVVGVVGGTHKVEAARAAGCDLVIDKSTQDLWAEARSFAPEGYDVILDANGVETLGQSYAHLRRAGKLVIYGFATMMPKKGGKPNWFKLVSGWLRTPRYNPLNLTTDSKSVLAFNLSFLFDRTDLLELFVADLHQWLSEGSIVAPLVTEYPLAEVARAHADIESGRTVGKLVLIP</sequence>
<dbReference type="GO" id="GO:0005829">
    <property type="term" value="C:cytosol"/>
    <property type="evidence" value="ECO:0007669"/>
    <property type="project" value="TreeGrafter"/>
</dbReference>
<dbReference type="PANTHER" id="PTHR48106:SF13">
    <property type="entry name" value="QUINONE OXIDOREDUCTASE-RELATED"/>
    <property type="match status" value="1"/>
</dbReference>
<keyword evidence="5" id="KW-1185">Reference proteome</keyword>
<dbReference type="KEGG" id="bbae:FRD01_22860"/>
<dbReference type="Pfam" id="PF08240">
    <property type="entry name" value="ADH_N"/>
    <property type="match status" value="1"/>
</dbReference>
<name>A0A5B8XXQ0_9DELT</name>
<dbReference type="InterPro" id="IPR011032">
    <property type="entry name" value="GroES-like_sf"/>
</dbReference>
<dbReference type="PANTHER" id="PTHR48106">
    <property type="entry name" value="QUINONE OXIDOREDUCTASE PIG3-RELATED"/>
    <property type="match status" value="1"/>
</dbReference>
<dbReference type="CDD" id="cd08275">
    <property type="entry name" value="MDR3"/>
    <property type="match status" value="1"/>
</dbReference>
<dbReference type="OrthoDB" id="9808651at2"/>
<dbReference type="GO" id="GO:0070402">
    <property type="term" value="F:NADPH binding"/>
    <property type="evidence" value="ECO:0007669"/>
    <property type="project" value="TreeGrafter"/>
</dbReference>
<evidence type="ECO:0000259" key="3">
    <source>
        <dbReference type="SMART" id="SM00829"/>
    </source>
</evidence>
<dbReference type="AlphaFoldDB" id="A0A5B8XXQ0"/>
<dbReference type="Gene3D" id="3.90.180.10">
    <property type="entry name" value="Medium-chain alcohol dehydrogenases, catalytic domain"/>
    <property type="match status" value="1"/>
</dbReference>
<dbReference type="SMART" id="SM00829">
    <property type="entry name" value="PKS_ER"/>
    <property type="match status" value="1"/>
</dbReference>
<dbReference type="InterPro" id="IPR020843">
    <property type="entry name" value="ER"/>
</dbReference>